<keyword evidence="1" id="KW-0812">Transmembrane</keyword>
<dbReference type="Proteomes" id="UP000198921">
    <property type="component" value="Unassembled WGS sequence"/>
</dbReference>
<accession>A0A1H3CK83</accession>
<evidence type="ECO:0000313" key="3">
    <source>
        <dbReference type="Proteomes" id="UP000198921"/>
    </source>
</evidence>
<dbReference type="InterPro" id="IPR018723">
    <property type="entry name" value="DUF2254_membrane"/>
</dbReference>
<evidence type="ECO:0000313" key="2">
    <source>
        <dbReference type="EMBL" id="SDX54571.1"/>
    </source>
</evidence>
<evidence type="ECO:0000256" key="1">
    <source>
        <dbReference type="SAM" id="Phobius"/>
    </source>
</evidence>
<dbReference type="EMBL" id="FNOT01000002">
    <property type="protein sequence ID" value="SDX54571.1"/>
    <property type="molecule type" value="Genomic_DNA"/>
</dbReference>
<dbReference type="Pfam" id="PF10011">
    <property type="entry name" value="DUF2254"/>
    <property type="match status" value="1"/>
</dbReference>
<protein>
    <submittedName>
        <fullName evidence="2">Uncharacterized membrane protein</fullName>
    </submittedName>
</protein>
<feature type="transmembrane region" description="Helical" evidence="1">
    <location>
        <begin position="20"/>
        <end position="40"/>
    </location>
</feature>
<proteinExistence type="predicted"/>
<feature type="transmembrane region" description="Helical" evidence="1">
    <location>
        <begin position="148"/>
        <end position="169"/>
    </location>
</feature>
<organism evidence="2 3">
    <name type="scientific">Geodermatophilus africanus</name>
    <dbReference type="NCBI Taxonomy" id="1137993"/>
    <lineage>
        <taxon>Bacteria</taxon>
        <taxon>Bacillati</taxon>
        <taxon>Actinomycetota</taxon>
        <taxon>Actinomycetes</taxon>
        <taxon>Geodermatophilales</taxon>
        <taxon>Geodermatophilaceae</taxon>
        <taxon>Geodermatophilus</taxon>
    </lineage>
</organism>
<keyword evidence="1" id="KW-1133">Transmembrane helix</keyword>
<keyword evidence="3" id="KW-1185">Reference proteome</keyword>
<reference evidence="3" key="1">
    <citation type="submission" date="2016-10" db="EMBL/GenBank/DDBJ databases">
        <authorList>
            <person name="Varghese N."/>
            <person name="Submissions S."/>
        </authorList>
    </citation>
    <scope>NUCLEOTIDE SEQUENCE [LARGE SCALE GENOMIC DNA]</scope>
    <source>
        <strain evidence="3">DSM 45422</strain>
    </source>
</reference>
<dbReference type="AlphaFoldDB" id="A0A1H3CK83"/>
<name>A0A1H3CK83_9ACTN</name>
<feature type="transmembrane region" description="Helical" evidence="1">
    <location>
        <begin position="109"/>
        <end position="128"/>
    </location>
</feature>
<keyword evidence="1" id="KW-0472">Membrane</keyword>
<dbReference type="STRING" id="1137993.SAMN05660209_00657"/>
<gene>
    <name evidence="2" type="ORF">SAMN05660209_00657</name>
</gene>
<sequence length="453" mass="48486">MRRRTSRPSRVRDAVTGALWPLPAAAVVLAVVLGGALPLLDEALQASGEEPLAYVFEGGPSAARGILSTIAGSVISVTTLLFSLTIVTLQLASSQYSPRLLQTFVRDRIVQVCLGVLLGTFVYALVVLRSVRSAGDSDGGSAFVPRLSVTAGFVLALASVAALVTFLAHQTRQLRVETMMGDVSTEATATITRLGTQLASDDSPDEPLSDVPASAWPVCARRSGFLVRTAEEPLVAELSRRGAVLRLDRRPGDSVVAGTPLAWAWVDDDGVAPLPVEELATALERYVELSVERSAAADPSYGLRKLVDIAARALSPGINDPTTAVHALSHVSALMAQLSLRDTWHRRVSGDDGVPRLLLPSWDHAALLDLSVTQVRSYGRQDTTVVERLFALLAEVGWQARTEPQRQAVRTQCAALTAQSLEDVPAGRTAEDVRRMADAVERALTGRWEPLRT</sequence>
<dbReference type="RefSeq" id="WP_091151447.1">
    <property type="nucleotide sequence ID" value="NZ_FNOT01000002.1"/>
</dbReference>
<dbReference type="OrthoDB" id="2955631at2"/>
<feature type="transmembrane region" description="Helical" evidence="1">
    <location>
        <begin position="66"/>
        <end position="89"/>
    </location>
</feature>